<feature type="transmembrane region" description="Helical" evidence="1">
    <location>
        <begin position="234"/>
        <end position="254"/>
    </location>
</feature>
<keyword evidence="1" id="KW-0472">Membrane</keyword>
<reference evidence="2 3" key="1">
    <citation type="submission" date="2023-06" db="EMBL/GenBank/DDBJ databases">
        <authorList>
            <person name="Oyuntsetseg B."/>
            <person name="Kim S.B."/>
        </authorList>
    </citation>
    <scope>NUCLEOTIDE SEQUENCE [LARGE SCALE GENOMIC DNA]</scope>
    <source>
        <strain evidence="2 3">2-15</strain>
    </source>
</reference>
<feature type="transmembrane region" description="Helical" evidence="1">
    <location>
        <begin position="159"/>
        <end position="184"/>
    </location>
</feature>
<feature type="transmembrane region" description="Helical" evidence="1">
    <location>
        <begin position="285"/>
        <end position="304"/>
    </location>
</feature>
<feature type="transmembrane region" description="Helical" evidence="1">
    <location>
        <begin position="311"/>
        <end position="329"/>
    </location>
</feature>
<feature type="transmembrane region" description="Helical" evidence="1">
    <location>
        <begin position="84"/>
        <end position="103"/>
    </location>
</feature>
<keyword evidence="1" id="KW-1133">Transmembrane helix</keyword>
<dbReference type="RefSeq" id="WP_285971126.1">
    <property type="nucleotide sequence ID" value="NZ_CP127294.1"/>
</dbReference>
<feature type="transmembrane region" description="Helical" evidence="1">
    <location>
        <begin position="261"/>
        <end position="279"/>
    </location>
</feature>
<evidence type="ECO:0000313" key="3">
    <source>
        <dbReference type="Proteomes" id="UP001236014"/>
    </source>
</evidence>
<sequence length="461" mass="48683">MRSDTVVRPAIDRWLPFGVAVVSAAMFLLASRHLVDDAYVTLSYARNLALHGHWGLVEQGTANTATSPLHVAAVAAVTVVVRDAVVGAGVVFVVCQVVLAMGLKRLAERTEIPRHFVPLAFAGLLLNPLLVSAVGLEVLPAAAGAVWVLVFAVERRPAALGFAAGALVLVRVDLVLVALVVFVVRPRFWEGIWRTTFAALVVAVPWLAFSWFVLGSAVPDTVVFQQPTVPWLDFPAAALIAFLPVPLAVIAALVRRDEDTRPFAVLTGAGVVHAVVVASPNPWSYAPAIVGATVFLAAWVCVTLHRIPATAAAGLVLAAAVAVYAAPGLPRRFAPITGNLAATDEYREIGPQLATLAKGRAVESPGEAGALAYACDCHLVDEFSDRGAVDPAITETKLRSNELGRALIEANFHHFDHGVAPTTPDLVLETTTHAPPPTALATWTIDSPRAGTQHLYLAPAR</sequence>
<dbReference type="KEGG" id="acab:QRX50_06905"/>
<organism evidence="2 3">
    <name type="scientific">Amycolatopsis carbonis</name>
    <dbReference type="NCBI Taxonomy" id="715471"/>
    <lineage>
        <taxon>Bacteria</taxon>
        <taxon>Bacillati</taxon>
        <taxon>Actinomycetota</taxon>
        <taxon>Actinomycetes</taxon>
        <taxon>Pseudonocardiales</taxon>
        <taxon>Pseudonocardiaceae</taxon>
        <taxon>Amycolatopsis</taxon>
    </lineage>
</organism>
<protein>
    <submittedName>
        <fullName evidence="2">Uncharacterized protein</fullName>
    </submittedName>
</protein>
<gene>
    <name evidence="2" type="ORF">QRX50_06905</name>
</gene>
<dbReference type="EMBL" id="CP127294">
    <property type="protein sequence ID" value="WIX80497.1"/>
    <property type="molecule type" value="Genomic_DNA"/>
</dbReference>
<evidence type="ECO:0000256" key="1">
    <source>
        <dbReference type="SAM" id="Phobius"/>
    </source>
</evidence>
<keyword evidence="1" id="KW-0812">Transmembrane</keyword>
<proteinExistence type="predicted"/>
<feature type="transmembrane region" description="Helical" evidence="1">
    <location>
        <begin position="124"/>
        <end position="153"/>
    </location>
</feature>
<feature type="transmembrane region" description="Helical" evidence="1">
    <location>
        <begin position="14"/>
        <end position="35"/>
    </location>
</feature>
<evidence type="ECO:0000313" key="2">
    <source>
        <dbReference type="EMBL" id="WIX80497.1"/>
    </source>
</evidence>
<accession>A0A9Y2II31</accession>
<name>A0A9Y2II31_9PSEU</name>
<feature type="transmembrane region" description="Helical" evidence="1">
    <location>
        <begin position="196"/>
        <end position="214"/>
    </location>
</feature>
<keyword evidence="3" id="KW-1185">Reference proteome</keyword>
<dbReference type="Proteomes" id="UP001236014">
    <property type="component" value="Chromosome"/>
</dbReference>
<dbReference type="AlphaFoldDB" id="A0A9Y2II31"/>